<dbReference type="GO" id="GO:0006915">
    <property type="term" value="P:apoptotic process"/>
    <property type="evidence" value="ECO:0007669"/>
    <property type="project" value="UniProtKB-KW"/>
</dbReference>
<organism evidence="20 21">
    <name type="scientific">Regulus satrapa</name>
    <name type="common">Golden-crowned kinglet</name>
    <dbReference type="NCBI Taxonomy" id="13245"/>
    <lineage>
        <taxon>Eukaryota</taxon>
        <taxon>Metazoa</taxon>
        <taxon>Chordata</taxon>
        <taxon>Craniata</taxon>
        <taxon>Vertebrata</taxon>
        <taxon>Euteleostomi</taxon>
        <taxon>Archelosauria</taxon>
        <taxon>Archosauria</taxon>
        <taxon>Dinosauria</taxon>
        <taxon>Saurischia</taxon>
        <taxon>Theropoda</taxon>
        <taxon>Coelurosauria</taxon>
        <taxon>Aves</taxon>
        <taxon>Neognathae</taxon>
        <taxon>Neoaves</taxon>
        <taxon>Telluraves</taxon>
        <taxon>Australaves</taxon>
        <taxon>Passeriformes</taxon>
        <taxon>Regulidae</taxon>
        <taxon>Regulus</taxon>
    </lineage>
</organism>
<dbReference type="InterPro" id="IPR001309">
    <property type="entry name" value="Pept_C14_p20"/>
</dbReference>
<dbReference type="InterPro" id="IPR029030">
    <property type="entry name" value="Caspase-like_dom_sf"/>
</dbReference>
<proteinExistence type="inferred from homology"/>
<accession>A0A7K4Y3Z7</accession>
<keyword evidence="6" id="KW-0645">Protease</keyword>
<dbReference type="InterPro" id="IPR011600">
    <property type="entry name" value="Pept_C14_caspase"/>
</dbReference>
<evidence type="ECO:0000256" key="8">
    <source>
        <dbReference type="ARBA" id="ARBA00022737"/>
    </source>
</evidence>
<evidence type="ECO:0000256" key="13">
    <source>
        <dbReference type="ARBA" id="ARBA00051626"/>
    </source>
</evidence>
<keyword evidence="10" id="KW-0788">Thiol protease</keyword>
<dbReference type="PANTHER" id="PTHR48169">
    <property type="entry name" value="DED DOMAIN-CONTAINING PROTEIN"/>
    <property type="match status" value="1"/>
</dbReference>
<dbReference type="InterPro" id="IPR001875">
    <property type="entry name" value="DED_dom"/>
</dbReference>
<feature type="domain" description="DED" evidence="17">
    <location>
        <begin position="102"/>
        <end position="178"/>
    </location>
</feature>
<feature type="domain" description="Caspase family p20" evidence="19">
    <location>
        <begin position="222"/>
        <end position="345"/>
    </location>
</feature>
<evidence type="ECO:0000256" key="4">
    <source>
        <dbReference type="ARBA" id="ARBA00022490"/>
    </source>
</evidence>
<sequence>MSTDFRKLLLDISEALVSTELAALKFLSWDHISRSKLEAIQNSKDFFEVLQEKDLIRVENLSFLKELLYQIGRMDLLTARLGTSREEMERVLQAPGGAQVSAFRRLLYEIAEELTPENVKDVKFLLKNVLKDMLLENASMLQIFQGMEMMTIIQEDNLTVLKDLFGIIRPDLNKIIDAYEQKLKGKFIYLLFKNRAGVFYGFYGSILGCLQNDKVYKMKNNPHGYCLIINNYIFKNPEETREGTMQDGKAVKEVFTWLRFEIVEYKDLAGEIIKKIVEEYSKKDHRNMDGFVCFIFSHGEKGKIKGVDDTCVNIEELVSCFSGSNCPSLAGKPKVFFIQACQGSLYHPSVQVKSDSSSEHLEVDARPLTSIPDMADILIGKSTVENYLSFRFPETGSVYIQSLCKHLRLLCPQGKDLLTILTEVNNEVAREDVQGFKQMPQITSTLLKLLIFEV</sequence>
<evidence type="ECO:0000256" key="12">
    <source>
        <dbReference type="ARBA" id="ARBA00023242"/>
    </source>
</evidence>
<evidence type="ECO:0000259" key="19">
    <source>
        <dbReference type="PROSITE" id="PS50208"/>
    </source>
</evidence>
<dbReference type="PROSITE" id="PS01122">
    <property type="entry name" value="CASPASE_CYS"/>
    <property type="match status" value="1"/>
</dbReference>
<comment type="caution">
    <text evidence="20">The sequence shown here is derived from an EMBL/GenBank/DDBJ whole genome shotgun (WGS) entry which is preliminary data.</text>
</comment>
<keyword evidence="7" id="KW-0053">Apoptosis</keyword>
<comment type="similarity">
    <text evidence="3 16">Belongs to the peptidase C14A family.</text>
</comment>
<dbReference type="Pfam" id="PF01335">
    <property type="entry name" value="DED"/>
    <property type="match status" value="2"/>
</dbReference>
<keyword evidence="4" id="KW-0963">Cytoplasm</keyword>
<dbReference type="EMBL" id="VWZN01022571">
    <property type="protein sequence ID" value="NWR53724.1"/>
    <property type="molecule type" value="Genomic_DNA"/>
</dbReference>
<comment type="catalytic activity">
    <reaction evidence="13">
        <text>Strict requirement for Asp at position P1 and has a preferred cleavage sequence of (Leu/Asp/Val)-Glu-Thr-Asp-|-(Gly/Ser/Ala).</text>
        <dbReference type="EC" id="3.4.22.61"/>
    </reaction>
</comment>
<keyword evidence="5" id="KW-0597">Phosphoprotein</keyword>
<dbReference type="AlphaFoldDB" id="A0A7K4Y3Z7"/>
<feature type="non-terminal residue" evidence="20">
    <location>
        <position position="1"/>
    </location>
</feature>
<protein>
    <recommendedName>
        <fullName evidence="15">Caspase-8</fullName>
        <ecNumber evidence="14">3.4.22.61</ecNumber>
    </recommendedName>
</protein>
<evidence type="ECO:0000256" key="3">
    <source>
        <dbReference type="ARBA" id="ARBA00010134"/>
    </source>
</evidence>
<feature type="non-terminal residue" evidence="20">
    <location>
        <position position="454"/>
    </location>
</feature>
<keyword evidence="11" id="KW-0865">Zymogen</keyword>
<reference evidence="20 21" key="1">
    <citation type="submission" date="2019-09" db="EMBL/GenBank/DDBJ databases">
        <title>Bird 10,000 Genomes (B10K) Project - Family phase.</title>
        <authorList>
            <person name="Zhang G."/>
        </authorList>
    </citation>
    <scope>NUCLEOTIDE SEQUENCE [LARGE SCALE GENOMIC DNA]</scope>
    <source>
        <strain evidence="20">B10K-DU-001-18</strain>
        <tissue evidence="20">Muscle</tissue>
    </source>
</reference>
<evidence type="ECO:0000256" key="9">
    <source>
        <dbReference type="ARBA" id="ARBA00022801"/>
    </source>
</evidence>
<evidence type="ECO:0000256" key="14">
    <source>
        <dbReference type="ARBA" id="ARBA00066479"/>
    </source>
</evidence>
<dbReference type="Gene3D" id="1.10.533.10">
    <property type="entry name" value="Death Domain, Fas"/>
    <property type="match status" value="2"/>
</dbReference>
<dbReference type="InterPro" id="IPR015917">
    <property type="entry name" value="Pept_C14A"/>
</dbReference>
<comment type="subcellular location">
    <subcellularLocation>
        <location evidence="2">Cytoplasm</location>
    </subcellularLocation>
    <subcellularLocation>
        <location evidence="1">Nucleus</location>
    </subcellularLocation>
</comment>
<keyword evidence="12" id="KW-0539">Nucleus</keyword>
<evidence type="ECO:0000313" key="20">
    <source>
        <dbReference type="EMBL" id="NWR53724.1"/>
    </source>
</evidence>
<evidence type="ECO:0000259" key="17">
    <source>
        <dbReference type="PROSITE" id="PS50168"/>
    </source>
</evidence>
<evidence type="ECO:0000256" key="5">
    <source>
        <dbReference type="ARBA" id="ARBA00022553"/>
    </source>
</evidence>
<keyword evidence="9" id="KW-0378">Hydrolase</keyword>
<keyword evidence="8" id="KW-0677">Repeat</keyword>
<name>A0A7K4Y3Z7_REGSA</name>
<gene>
    <name evidence="20" type="primary">Casp8_1</name>
    <name evidence="20" type="ORF">REGSAT_R01730</name>
</gene>
<dbReference type="OrthoDB" id="6114029at2759"/>
<dbReference type="SMART" id="SM00031">
    <property type="entry name" value="DED"/>
    <property type="match status" value="2"/>
</dbReference>
<evidence type="ECO:0000256" key="1">
    <source>
        <dbReference type="ARBA" id="ARBA00004123"/>
    </source>
</evidence>
<feature type="domain" description="Caspase family p10" evidence="18">
    <location>
        <begin position="367"/>
        <end position="452"/>
    </location>
</feature>
<dbReference type="GO" id="GO:0005737">
    <property type="term" value="C:cytoplasm"/>
    <property type="evidence" value="ECO:0007669"/>
    <property type="project" value="UniProtKB-SubCell"/>
</dbReference>
<dbReference type="InterPro" id="IPR002138">
    <property type="entry name" value="Pept_C14_p10"/>
</dbReference>
<dbReference type="GO" id="GO:0032991">
    <property type="term" value="C:protein-containing complex"/>
    <property type="evidence" value="ECO:0007669"/>
    <property type="project" value="UniProtKB-ARBA"/>
</dbReference>
<dbReference type="SUPFAM" id="SSF47986">
    <property type="entry name" value="DEATH domain"/>
    <property type="match status" value="2"/>
</dbReference>
<dbReference type="GO" id="GO:0004197">
    <property type="term" value="F:cysteine-type endopeptidase activity"/>
    <property type="evidence" value="ECO:0007669"/>
    <property type="project" value="InterPro"/>
</dbReference>
<dbReference type="Proteomes" id="UP000529728">
    <property type="component" value="Unassembled WGS sequence"/>
</dbReference>
<evidence type="ECO:0000256" key="15">
    <source>
        <dbReference type="ARBA" id="ARBA00068172"/>
    </source>
</evidence>
<feature type="domain" description="DED" evidence="17">
    <location>
        <begin position="4"/>
        <end position="82"/>
    </location>
</feature>
<evidence type="ECO:0000256" key="7">
    <source>
        <dbReference type="ARBA" id="ARBA00022703"/>
    </source>
</evidence>
<dbReference type="PRINTS" id="PR00376">
    <property type="entry name" value="IL1BCENZYME"/>
</dbReference>
<evidence type="ECO:0000259" key="18">
    <source>
        <dbReference type="PROSITE" id="PS50207"/>
    </source>
</evidence>
<dbReference type="GO" id="GO:0006508">
    <property type="term" value="P:proteolysis"/>
    <property type="evidence" value="ECO:0007669"/>
    <property type="project" value="UniProtKB-KW"/>
</dbReference>
<evidence type="ECO:0000313" key="21">
    <source>
        <dbReference type="Proteomes" id="UP000529728"/>
    </source>
</evidence>
<evidence type="ECO:0000256" key="10">
    <source>
        <dbReference type="ARBA" id="ARBA00022807"/>
    </source>
</evidence>
<dbReference type="SMART" id="SM00115">
    <property type="entry name" value="CASc"/>
    <property type="match status" value="1"/>
</dbReference>
<dbReference type="PROSITE" id="PS50208">
    <property type="entry name" value="CASPASE_P20"/>
    <property type="match status" value="1"/>
</dbReference>
<dbReference type="CDD" id="cd00032">
    <property type="entry name" value="CASc"/>
    <property type="match status" value="1"/>
</dbReference>
<dbReference type="InterPro" id="IPR011029">
    <property type="entry name" value="DEATH-like_dom_sf"/>
</dbReference>
<evidence type="ECO:0000256" key="11">
    <source>
        <dbReference type="ARBA" id="ARBA00023145"/>
    </source>
</evidence>
<dbReference type="GO" id="GO:0051604">
    <property type="term" value="P:protein maturation"/>
    <property type="evidence" value="ECO:0007669"/>
    <property type="project" value="UniProtKB-ARBA"/>
</dbReference>
<dbReference type="Pfam" id="PF00656">
    <property type="entry name" value="Peptidase_C14"/>
    <property type="match status" value="1"/>
</dbReference>
<dbReference type="GO" id="GO:0005634">
    <property type="term" value="C:nucleus"/>
    <property type="evidence" value="ECO:0007669"/>
    <property type="project" value="UniProtKB-SubCell"/>
</dbReference>
<dbReference type="PROSITE" id="PS50207">
    <property type="entry name" value="CASPASE_P10"/>
    <property type="match status" value="1"/>
</dbReference>
<dbReference type="GO" id="GO:0043065">
    <property type="term" value="P:positive regulation of apoptotic process"/>
    <property type="evidence" value="ECO:0007669"/>
    <property type="project" value="UniProtKB-ARBA"/>
</dbReference>
<evidence type="ECO:0000256" key="2">
    <source>
        <dbReference type="ARBA" id="ARBA00004496"/>
    </source>
</evidence>
<dbReference type="FunFam" id="3.40.50.1460:FF:000008">
    <property type="entry name" value="caspase-8 isoform X1"/>
    <property type="match status" value="1"/>
</dbReference>
<dbReference type="EC" id="3.4.22.61" evidence="14"/>
<dbReference type="SUPFAM" id="SSF52129">
    <property type="entry name" value="Caspase-like"/>
    <property type="match status" value="1"/>
</dbReference>
<keyword evidence="21" id="KW-1185">Reference proteome</keyword>
<dbReference type="GO" id="GO:0005886">
    <property type="term" value="C:plasma membrane"/>
    <property type="evidence" value="ECO:0007669"/>
    <property type="project" value="UniProtKB-ARBA"/>
</dbReference>
<dbReference type="PANTHER" id="PTHR48169:SF7">
    <property type="entry name" value="CASPASE 10"/>
    <property type="match status" value="1"/>
</dbReference>
<dbReference type="PROSITE" id="PS50168">
    <property type="entry name" value="DED"/>
    <property type="match status" value="2"/>
</dbReference>
<dbReference type="InterPro" id="IPR033139">
    <property type="entry name" value="Caspase_cys_AS"/>
</dbReference>
<dbReference type="Gene3D" id="3.40.50.1460">
    <property type="match status" value="1"/>
</dbReference>
<evidence type="ECO:0000256" key="6">
    <source>
        <dbReference type="ARBA" id="ARBA00022670"/>
    </source>
</evidence>
<evidence type="ECO:0000256" key="16">
    <source>
        <dbReference type="RuleBase" id="RU003971"/>
    </source>
</evidence>
<dbReference type="FunFam" id="1.10.533.10:FF:000016">
    <property type="entry name" value="CASP8 and FADD-like apoptosis regulator"/>
    <property type="match status" value="1"/>
</dbReference>